<dbReference type="SUPFAM" id="SSF46785">
    <property type="entry name" value="Winged helix' DNA-binding domain"/>
    <property type="match status" value="1"/>
</dbReference>
<dbReference type="PIRSF" id="PIRSF016398">
    <property type="entry name" value="TFIIE-beta"/>
    <property type="match status" value="1"/>
</dbReference>
<dbReference type="GO" id="GO:0001097">
    <property type="term" value="F:TFIIH-class transcription factor complex binding"/>
    <property type="evidence" value="ECO:0007669"/>
    <property type="project" value="TreeGrafter"/>
</dbReference>
<dbReference type="InterPro" id="IPR036390">
    <property type="entry name" value="WH_DNA-bd_sf"/>
</dbReference>
<dbReference type="EMBL" id="CAJNOE010000098">
    <property type="protein sequence ID" value="CAF0907323.1"/>
    <property type="molecule type" value="Genomic_DNA"/>
</dbReference>
<dbReference type="InterPro" id="IPR016656">
    <property type="entry name" value="TFIIE-bsu"/>
</dbReference>
<feature type="domain" description="TFIIE beta" evidence="3">
    <location>
        <begin position="62"/>
        <end position="149"/>
    </location>
</feature>
<gene>
    <name evidence="4" type="ORF">IZO911_LOCUS12581</name>
    <name evidence="5" type="ORF">KXQ929_LOCUS30541</name>
</gene>
<comment type="function">
    <text evidence="1">Recruits TFIIH to the initiation complex and stimulates the RNA polymerase II C-terminal domain kinase and DNA-dependent ATPase activities of TFIIH. Both TFIIH and TFIIE are required for promoter clearance by RNA polymerase.</text>
</comment>
<evidence type="ECO:0000256" key="1">
    <source>
        <dbReference type="PIRNR" id="PIRNR016398"/>
    </source>
</evidence>
<dbReference type="GO" id="GO:0006367">
    <property type="term" value="P:transcription initiation at RNA polymerase II promoter"/>
    <property type="evidence" value="ECO:0007669"/>
    <property type="project" value="UniProtKB-UniRule"/>
</dbReference>
<protein>
    <recommendedName>
        <fullName evidence="1">Transcription initiation factor IIE subunit beta</fullName>
    </recommendedName>
</protein>
<dbReference type="AlphaFoldDB" id="A0A814A421"/>
<sequence>MASSSSAGLFKERETFIKRHAEGTAFLASAEKRQKTEKPSSQKTSRPKPAINRSKTSSDFTSDYPSSTTGSKSRFLSLANVVEKLQERFLSGQTDALTLDELIEEFELKIDSSDKHWLNSEALLSNKQIDVKRIDDINKFVYKPPLDLKAPKKTPLLNLLKSRHEKCEGAVTVDDVRETIPRQKADFIIDSLVKGGDVVKVTSNKKEVLFYTDRPYDLRVNQEFIESWRKISVEGLDDKKICEFLDNQGHHALIKNASRPSNLPAKSKRGGRRPDTMKHNQHVAHKLEDYSNPAPKK</sequence>
<dbReference type="GO" id="GO:0003677">
    <property type="term" value="F:DNA binding"/>
    <property type="evidence" value="ECO:0007669"/>
    <property type="project" value="UniProtKB-UniRule"/>
</dbReference>
<dbReference type="Pfam" id="PF02186">
    <property type="entry name" value="TFIIE_beta"/>
    <property type="match status" value="1"/>
</dbReference>
<dbReference type="PANTHER" id="PTHR12716">
    <property type="entry name" value="TRANSCRIPTION INITIATION FACTOR IIE, BETA SUBUNIT"/>
    <property type="match status" value="1"/>
</dbReference>
<dbReference type="PROSITE" id="PS51351">
    <property type="entry name" value="TFIIE_BETA_C"/>
    <property type="match status" value="1"/>
</dbReference>
<keyword evidence="1" id="KW-0805">Transcription regulation</keyword>
<comment type="subunit">
    <text evidence="1">Tetramer of two alpha and two beta chains.</text>
</comment>
<dbReference type="Proteomes" id="UP000663860">
    <property type="component" value="Unassembled WGS sequence"/>
</dbReference>
<comment type="similarity">
    <text evidence="1">Belongs to the TFIIE beta subunit family.</text>
</comment>
<comment type="subcellular location">
    <subcellularLocation>
        <location evidence="1">Nucleus</location>
    </subcellularLocation>
</comment>
<comment type="caution">
    <text evidence="4">The sequence shown here is derived from an EMBL/GenBank/DDBJ whole genome shotgun (WGS) entry which is preliminary data.</text>
</comment>
<keyword evidence="1" id="KW-0804">Transcription</keyword>
<dbReference type="Gene3D" id="1.10.10.10">
    <property type="entry name" value="Winged helix-like DNA-binding domain superfamily/Winged helix DNA-binding domain"/>
    <property type="match status" value="1"/>
</dbReference>
<dbReference type="GO" id="GO:0005673">
    <property type="term" value="C:transcription factor TFIIE complex"/>
    <property type="evidence" value="ECO:0007669"/>
    <property type="project" value="UniProtKB-UniRule"/>
</dbReference>
<proteinExistence type="inferred from homology"/>
<keyword evidence="1" id="KW-0238">DNA-binding</keyword>
<dbReference type="Proteomes" id="UP000663868">
    <property type="component" value="Unassembled WGS sequence"/>
</dbReference>
<feature type="region of interest" description="Disordered" evidence="2">
    <location>
        <begin position="26"/>
        <end position="71"/>
    </location>
</feature>
<evidence type="ECO:0000313" key="4">
    <source>
        <dbReference type="EMBL" id="CAF0907323.1"/>
    </source>
</evidence>
<dbReference type="InterPro" id="IPR036388">
    <property type="entry name" value="WH-like_DNA-bd_sf"/>
</dbReference>
<keyword evidence="1" id="KW-0539">Nucleus</keyword>
<name>A0A814A421_9BILA</name>
<evidence type="ECO:0000259" key="3">
    <source>
        <dbReference type="PROSITE" id="PS51351"/>
    </source>
</evidence>
<evidence type="ECO:0000256" key="2">
    <source>
        <dbReference type="SAM" id="MobiDB-lite"/>
    </source>
</evidence>
<evidence type="ECO:0000313" key="6">
    <source>
        <dbReference type="Proteomes" id="UP000663860"/>
    </source>
</evidence>
<dbReference type="PANTHER" id="PTHR12716:SF8">
    <property type="entry name" value="TRANSCRIPTION INITIATION FACTOR IIE SUBUNIT BETA"/>
    <property type="match status" value="1"/>
</dbReference>
<reference evidence="4" key="1">
    <citation type="submission" date="2021-02" db="EMBL/GenBank/DDBJ databases">
        <authorList>
            <person name="Nowell W R."/>
        </authorList>
    </citation>
    <scope>NUCLEOTIDE SEQUENCE</scope>
</reference>
<feature type="region of interest" description="Disordered" evidence="2">
    <location>
        <begin position="255"/>
        <end position="297"/>
    </location>
</feature>
<dbReference type="EMBL" id="CAJOBB010003341">
    <property type="protein sequence ID" value="CAF4035134.1"/>
    <property type="molecule type" value="Genomic_DNA"/>
</dbReference>
<feature type="compositionally biased region" description="Basic and acidic residues" evidence="2">
    <location>
        <begin position="30"/>
        <end position="40"/>
    </location>
</feature>
<feature type="compositionally biased region" description="Polar residues" evidence="2">
    <location>
        <begin position="53"/>
        <end position="71"/>
    </location>
</feature>
<evidence type="ECO:0000313" key="5">
    <source>
        <dbReference type="EMBL" id="CAF4035134.1"/>
    </source>
</evidence>
<dbReference type="InterPro" id="IPR003166">
    <property type="entry name" value="TFIIE_bsu_DNA-bd"/>
</dbReference>
<organism evidence="4 6">
    <name type="scientific">Adineta steineri</name>
    <dbReference type="NCBI Taxonomy" id="433720"/>
    <lineage>
        <taxon>Eukaryota</taxon>
        <taxon>Metazoa</taxon>
        <taxon>Spiralia</taxon>
        <taxon>Gnathifera</taxon>
        <taxon>Rotifera</taxon>
        <taxon>Eurotatoria</taxon>
        <taxon>Bdelloidea</taxon>
        <taxon>Adinetida</taxon>
        <taxon>Adinetidae</taxon>
        <taxon>Adineta</taxon>
    </lineage>
</organism>
<accession>A0A814A421</accession>